<evidence type="ECO:0000256" key="5">
    <source>
        <dbReference type="ARBA" id="ARBA00022692"/>
    </source>
</evidence>
<dbReference type="RefSeq" id="WP_378096958.1">
    <property type="nucleotide sequence ID" value="NZ_JBHSEP010000009.1"/>
</dbReference>
<feature type="transmembrane region" description="Helical" evidence="9">
    <location>
        <begin position="34"/>
        <end position="54"/>
    </location>
</feature>
<dbReference type="InterPro" id="IPR007208">
    <property type="entry name" value="MrpF/PhaF-like"/>
</dbReference>
<dbReference type="Pfam" id="PF04066">
    <property type="entry name" value="MrpF_PhaF"/>
    <property type="match status" value="1"/>
</dbReference>
<comment type="similarity">
    <text evidence="2 8">Belongs to the CPA3 antiporters (TC 2.A.63) subunit F family.</text>
</comment>
<keyword evidence="8" id="KW-0050">Antiport</keyword>
<gene>
    <name evidence="10" type="ORF">ACFO3S_13910</name>
</gene>
<protein>
    <submittedName>
        <fullName evidence="10">Na(+)/H(+) antiporter subunit F1</fullName>
    </submittedName>
</protein>
<dbReference type="NCBIfam" id="NF009248">
    <property type="entry name" value="PRK12600.1"/>
    <property type="match status" value="1"/>
</dbReference>
<evidence type="ECO:0000256" key="8">
    <source>
        <dbReference type="PIRNR" id="PIRNR028784"/>
    </source>
</evidence>
<keyword evidence="8" id="KW-0406">Ion transport</keyword>
<keyword evidence="3 8" id="KW-0813">Transport</keyword>
<feature type="transmembrane region" description="Helical" evidence="9">
    <location>
        <begin position="6"/>
        <end position="25"/>
    </location>
</feature>
<evidence type="ECO:0000313" key="11">
    <source>
        <dbReference type="Proteomes" id="UP001596028"/>
    </source>
</evidence>
<keyword evidence="4 8" id="KW-1003">Cell membrane</keyword>
<keyword evidence="5 9" id="KW-0812">Transmembrane</keyword>
<evidence type="ECO:0000256" key="9">
    <source>
        <dbReference type="SAM" id="Phobius"/>
    </source>
</evidence>
<comment type="caution">
    <text evidence="10">The sequence shown here is derived from an EMBL/GenBank/DDBJ whole genome shotgun (WGS) entry which is preliminary data.</text>
</comment>
<reference evidence="11" key="1">
    <citation type="journal article" date="2019" name="Int. J. Syst. Evol. Microbiol.">
        <title>The Global Catalogue of Microorganisms (GCM) 10K type strain sequencing project: providing services to taxonomists for standard genome sequencing and annotation.</title>
        <authorList>
            <consortium name="The Broad Institute Genomics Platform"/>
            <consortium name="The Broad Institute Genome Sequencing Center for Infectious Disease"/>
            <person name="Wu L."/>
            <person name="Ma J."/>
        </authorList>
    </citation>
    <scope>NUCLEOTIDE SEQUENCE [LARGE SCALE GENOMIC DNA]</scope>
    <source>
        <strain evidence="11">CCUG 49571</strain>
    </source>
</reference>
<dbReference type="EMBL" id="JBHSEP010000009">
    <property type="protein sequence ID" value="MFC4599344.1"/>
    <property type="molecule type" value="Genomic_DNA"/>
</dbReference>
<dbReference type="PANTHER" id="PTHR34702">
    <property type="entry name" value="NA(+)/H(+) ANTIPORTER SUBUNIT F1"/>
    <property type="match status" value="1"/>
</dbReference>
<dbReference type="PIRSF" id="PIRSF028784">
    <property type="entry name" value="MrpF"/>
    <property type="match status" value="1"/>
</dbReference>
<name>A0ABV9FDT3_9BACL</name>
<evidence type="ECO:0000256" key="4">
    <source>
        <dbReference type="ARBA" id="ARBA00022475"/>
    </source>
</evidence>
<keyword evidence="11" id="KW-1185">Reference proteome</keyword>
<evidence type="ECO:0000256" key="6">
    <source>
        <dbReference type="ARBA" id="ARBA00022989"/>
    </source>
</evidence>
<keyword evidence="7 8" id="KW-0472">Membrane</keyword>
<evidence type="ECO:0000256" key="2">
    <source>
        <dbReference type="ARBA" id="ARBA00009212"/>
    </source>
</evidence>
<accession>A0ABV9FDT3</accession>
<proteinExistence type="inferred from homology"/>
<dbReference type="Proteomes" id="UP001596028">
    <property type="component" value="Unassembled WGS sequence"/>
</dbReference>
<evidence type="ECO:0000256" key="1">
    <source>
        <dbReference type="ARBA" id="ARBA00004651"/>
    </source>
</evidence>
<organism evidence="10 11">
    <name type="scientific">Cohnella hongkongensis</name>
    <dbReference type="NCBI Taxonomy" id="178337"/>
    <lineage>
        <taxon>Bacteria</taxon>
        <taxon>Bacillati</taxon>
        <taxon>Bacillota</taxon>
        <taxon>Bacilli</taxon>
        <taxon>Bacillales</taxon>
        <taxon>Paenibacillaceae</taxon>
        <taxon>Cohnella</taxon>
    </lineage>
</organism>
<evidence type="ECO:0000256" key="3">
    <source>
        <dbReference type="ARBA" id="ARBA00022448"/>
    </source>
</evidence>
<sequence length="94" mass="10493">MFDTLLKISMLLLTFSIVIALYRVIRGPSLSDRILALDSIGYNVIGIVAILSIVLDSQSYLETILLIGILAFLSTVVLCKFLERGVVIERKRNH</sequence>
<keyword evidence="6 9" id="KW-1133">Transmembrane helix</keyword>
<feature type="transmembrane region" description="Helical" evidence="9">
    <location>
        <begin position="60"/>
        <end position="82"/>
    </location>
</feature>
<evidence type="ECO:0000256" key="7">
    <source>
        <dbReference type="ARBA" id="ARBA00023136"/>
    </source>
</evidence>
<evidence type="ECO:0000313" key="10">
    <source>
        <dbReference type="EMBL" id="MFC4599344.1"/>
    </source>
</evidence>
<comment type="subcellular location">
    <subcellularLocation>
        <location evidence="1 8">Cell membrane</location>
        <topology evidence="1 8">Multi-pass membrane protein</topology>
    </subcellularLocation>
</comment>
<dbReference type="PANTHER" id="PTHR34702:SF1">
    <property type="entry name" value="NA(+)_H(+) ANTIPORTER SUBUNIT F"/>
    <property type="match status" value="1"/>
</dbReference>